<organism evidence="8 9">
    <name type="scientific">Zopfia rhizophila CBS 207.26</name>
    <dbReference type="NCBI Taxonomy" id="1314779"/>
    <lineage>
        <taxon>Eukaryota</taxon>
        <taxon>Fungi</taxon>
        <taxon>Dikarya</taxon>
        <taxon>Ascomycota</taxon>
        <taxon>Pezizomycotina</taxon>
        <taxon>Dothideomycetes</taxon>
        <taxon>Dothideomycetes incertae sedis</taxon>
        <taxon>Zopfiaceae</taxon>
        <taxon>Zopfia</taxon>
    </lineage>
</organism>
<dbReference type="Pfam" id="PF07690">
    <property type="entry name" value="MFS_1"/>
    <property type="match status" value="1"/>
</dbReference>
<feature type="transmembrane region" description="Helical" evidence="6">
    <location>
        <begin position="81"/>
        <end position="100"/>
    </location>
</feature>
<dbReference type="PROSITE" id="PS50850">
    <property type="entry name" value="MFS"/>
    <property type="match status" value="1"/>
</dbReference>
<dbReference type="AlphaFoldDB" id="A0A6A6DDU6"/>
<feature type="transmembrane region" description="Helical" evidence="6">
    <location>
        <begin position="168"/>
        <end position="190"/>
    </location>
</feature>
<dbReference type="InterPro" id="IPR036259">
    <property type="entry name" value="MFS_trans_sf"/>
</dbReference>
<evidence type="ECO:0000313" key="8">
    <source>
        <dbReference type="EMBL" id="KAF2176562.1"/>
    </source>
</evidence>
<feature type="transmembrane region" description="Helical" evidence="6">
    <location>
        <begin position="311"/>
        <end position="329"/>
    </location>
</feature>
<dbReference type="InterPro" id="IPR020846">
    <property type="entry name" value="MFS_dom"/>
</dbReference>
<feature type="transmembrane region" description="Helical" evidence="6">
    <location>
        <begin position="273"/>
        <end position="290"/>
    </location>
</feature>
<dbReference type="GO" id="GO:0005886">
    <property type="term" value="C:plasma membrane"/>
    <property type="evidence" value="ECO:0007669"/>
    <property type="project" value="TreeGrafter"/>
</dbReference>
<feature type="transmembrane region" description="Helical" evidence="6">
    <location>
        <begin position="409"/>
        <end position="428"/>
    </location>
</feature>
<feature type="transmembrane region" description="Helical" evidence="6">
    <location>
        <begin position="242"/>
        <end position="261"/>
    </location>
</feature>
<comment type="subcellular location">
    <subcellularLocation>
        <location evidence="1">Membrane</location>
        <topology evidence="1">Multi-pass membrane protein</topology>
    </subcellularLocation>
</comment>
<dbReference type="SUPFAM" id="SSF103473">
    <property type="entry name" value="MFS general substrate transporter"/>
    <property type="match status" value="1"/>
</dbReference>
<dbReference type="GO" id="GO:0022857">
    <property type="term" value="F:transmembrane transporter activity"/>
    <property type="evidence" value="ECO:0007669"/>
    <property type="project" value="InterPro"/>
</dbReference>
<dbReference type="PANTHER" id="PTHR23501">
    <property type="entry name" value="MAJOR FACILITATOR SUPERFAMILY"/>
    <property type="match status" value="1"/>
</dbReference>
<evidence type="ECO:0000256" key="6">
    <source>
        <dbReference type="SAM" id="Phobius"/>
    </source>
</evidence>
<accession>A0A6A6DDU6</accession>
<feature type="domain" description="Major facilitator superfamily (MFS) profile" evidence="7">
    <location>
        <begin position="43"/>
        <end position="500"/>
    </location>
</feature>
<evidence type="ECO:0000259" key="7">
    <source>
        <dbReference type="PROSITE" id="PS50850"/>
    </source>
</evidence>
<feature type="transmembrane region" description="Helical" evidence="6">
    <location>
        <begin position="440"/>
        <end position="463"/>
    </location>
</feature>
<gene>
    <name evidence="8" type="ORF">K469DRAFT_755583</name>
</gene>
<evidence type="ECO:0000313" key="9">
    <source>
        <dbReference type="Proteomes" id="UP000800200"/>
    </source>
</evidence>
<feature type="transmembrane region" description="Helical" evidence="6">
    <location>
        <begin position="44"/>
        <end position="69"/>
    </location>
</feature>
<protein>
    <submittedName>
        <fullName evidence="8">MFS general substrate transporter</fullName>
    </submittedName>
</protein>
<keyword evidence="4 6" id="KW-0472">Membrane</keyword>
<dbReference type="Proteomes" id="UP000800200">
    <property type="component" value="Unassembled WGS sequence"/>
</dbReference>
<feature type="transmembrane region" description="Helical" evidence="6">
    <location>
        <begin position="112"/>
        <end position="130"/>
    </location>
</feature>
<evidence type="ECO:0000256" key="3">
    <source>
        <dbReference type="ARBA" id="ARBA00022989"/>
    </source>
</evidence>
<keyword evidence="3 6" id="KW-1133">Transmembrane helix</keyword>
<feature type="transmembrane region" description="Helical" evidence="6">
    <location>
        <begin position="349"/>
        <end position="370"/>
    </location>
</feature>
<feature type="transmembrane region" description="Helical" evidence="6">
    <location>
        <begin position="541"/>
        <end position="560"/>
    </location>
</feature>
<dbReference type="EMBL" id="ML994705">
    <property type="protein sequence ID" value="KAF2176562.1"/>
    <property type="molecule type" value="Genomic_DNA"/>
</dbReference>
<feature type="transmembrane region" description="Helical" evidence="6">
    <location>
        <begin position="202"/>
        <end position="221"/>
    </location>
</feature>
<feature type="compositionally biased region" description="Basic and acidic residues" evidence="5">
    <location>
        <begin position="1"/>
        <end position="16"/>
    </location>
</feature>
<evidence type="ECO:0000256" key="2">
    <source>
        <dbReference type="ARBA" id="ARBA00022692"/>
    </source>
</evidence>
<sequence length="584" mass="62841">MASQEIHKETGVRIEDANNPPRLKAPQVEATEDAEPVPLSWRTWLVVFVAGFFAIFTQIFTSTAAPSVIAFIVQDLGHPGLSGWVIQAPLLMQAVLNPIIGRLSDVLDRKMLVTIPPLLAFAGSVISARANDINMLIAGSVLLGVTLATIGVVQSIPAEVLPLKYRAISNGISFLGGAIGAAIAALAAGAFSREPGGWRNMFWLQAALHVVSPISLFVCYWPPKNREYPIMKLNDAIRACDPIGSILYVGGATLLLMALNWSSGTYAWSDPHVAAPFGIGLGFLMLFGIYEWKGRSDGLCAHVFFQSGRNFSLSVFAMTVEGWMFYSAVNTITVQMPFYLEWQTDSLLIFVRQLSYVFPTILTSTFVIWYSTKFKDIKIPLVVCFCLFLVVTCTYAATKPDWGNVQLGLNVLAGIGQAGPLTLLLVATQFSAPHAYLSTATGLAFSARAVGGAFGSAVLYAIINGHVSSQYNETVRKAALNAGLSPDGIPVLLGVLMEGNGPPTKQLLTAVLSKALPGIQSPVIEAAQKAAHQVYARAYQLAWASIIPFVVIAIVCCGLLTDVREMMTEKVEAPVEKVPSKLEE</sequence>
<dbReference type="PANTHER" id="PTHR23501:SF195">
    <property type="entry name" value="PEP5"/>
    <property type="match status" value="1"/>
</dbReference>
<feature type="region of interest" description="Disordered" evidence="5">
    <location>
        <begin position="1"/>
        <end position="29"/>
    </location>
</feature>
<evidence type="ECO:0000256" key="4">
    <source>
        <dbReference type="ARBA" id="ARBA00023136"/>
    </source>
</evidence>
<feature type="transmembrane region" description="Helical" evidence="6">
    <location>
        <begin position="136"/>
        <end position="156"/>
    </location>
</feature>
<dbReference type="InterPro" id="IPR011701">
    <property type="entry name" value="MFS"/>
</dbReference>
<evidence type="ECO:0000256" key="5">
    <source>
        <dbReference type="SAM" id="MobiDB-lite"/>
    </source>
</evidence>
<dbReference type="OrthoDB" id="2587356at2759"/>
<proteinExistence type="predicted"/>
<evidence type="ECO:0000256" key="1">
    <source>
        <dbReference type="ARBA" id="ARBA00004141"/>
    </source>
</evidence>
<name>A0A6A6DDU6_9PEZI</name>
<feature type="transmembrane region" description="Helical" evidence="6">
    <location>
        <begin position="377"/>
        <end position="397"/>
    </location>
</feature>
<keyword evidence="2 6" id="KW-0812">Transmembrane</keyword>
<keyword evidence="9" id="KW-1185">Reference proteome</keyword>
<dbReference type="Gene3D" id="1.20.1250.20">
    <property type="entry name" value="MFS general substrate transporter like domains"/>
    <property type="match status" value="1"/>
</dbReference>
<reference evidence="8" key="1">
    <citation type="journal article" date="2020" name="Stud. Mycol.">
        <title>101 Dothideomycetes genomes: a test case for predicting lifestyles and emergence of pathogens.</title>
        <authorList>
            <person name="Haridas S."/>
            <person name="Albert R."/>
            <person name="Binder M."/>
            <person name="Bloem J."/>
            <person name="Labutti K."/>
            <person name="Salamov A."/>
            <person name="Andreopoulos B."/>
            <person name="Baker S."/>
            <person name="Barry K."/>
            <person name="Bills G."/>
            <person name="Bluhm B."/>
            <person name="Cannon C."/>
            <person name="Castanera R."/>
            <person name="Culley D."/>
            <person name="Daum C."/>
            <person name="Ezra D."/>
            <person name="Gonzalez J."/>
            <person name="Henrissat B."/>
            <person name="Kuo A."/>
            <person name="Liang C."/>
            <person name="Lipzen A."/>
            <person name="Lutzoni F."/>
            <person name="Magnuson J."/>
            <person name="Mondo S."/>
            <person name="Nolan M."/>
            <person name="Ohm R."/>
            <person name="Pangilinan J."/>
            <person name="Park H.-J."/>
            <person name="Ramirez L."/>
            <person name="Alfaro M."/>
            <person name="Sun H."/>
            <person name="Tritt A."/>
            <person name="Yoshinaga Y."/>
            <person name="Zwiers L.-H."/>
            <person name="Turgeon B."/>
            <person name="Goodwin S."/>
            <person name="Spatafora J."/>
            <person name="Crous P."/>
            <person name="Grigoriev I."/>
        </authorList>
    </citation>
    <scope>NUCLEOTIDE SEQUENCE</scope>
    <source>
        <strain evidence="8">CBS 207.26</strain>
    </source>
</reference>